<dbReference type="InterPro" id="IPR004101">
    <property type="entry name" value="Mur_ligase_C"/>
</dbReference>
<dbReference type="GO" id="GO:0008765">
    <property type="term" value="F:UDP-N-acetylmuramoylalanyl-D-glutamate-2,6-diaminopimelate ligase activity"/>
    <property type="evidence" value="ECO:0007669"/>
    <property type="project" value="UniProtKB-UniRule"/>
</dbReference>
<keyword evidence="6 8" id="KW-0131">Cell cycle</keyword>
<feature type="binding site" evidence="8">
    <location>
        <begin position="110"/>
        <end position="116"/>
    </location>
    <ligand>
        <name>ATP</name>
        <dbReference type="ChEBI" id="CHEBI:30616"/>
    </ligand>
</feature>
<dbReference type="UniPathway" id="UPA00219"/>
<dbReference type="Gene3D" id="3.40.1190.10">
    <property type="entry name" value="Mur-like, catalytic domain"/>
    <property type="match status" value="1"/>
</dbReference>
<feature type="domain" description="Mur ligase N-terminal catalytic" evidence="10">
    <location>
        <begin position="23"/>
        <end position="95"/>
    </location>
</feature>
<dbReference type="PANTHER" id="PTHR23135">
    <property type="entry name" value="MUR LIGASE FAMILY MEMBER"/>
    <property type="match status" value="1"/>
</dbReference>
<evidence type="ECO:0000256" key="5">
    <source>
        <dbReference type="ARBA" id="ARBA00022984"/>
    </source>
</evidence>
<evidence type="ECO:0000256" key="4">
    <source>
        <dbReference type="ARBA" id="ARBA00022960"/>
    </source>
</evidence>
<dbReference type="NCBIfam" id="TIGR01085">
    <property type="entry name" value="murE"/>
    <property type="match status" value="1"/>
</dbReference>
<gene>
    <name evidence="8" type="primary">murE</name>
    <name evidence="13" type="ORF">L21TH_0611</name>
</gene>
<dbReference type="InterPro" id="IPR035911">
    <property type="entry name" value="MurE/MurF_N"/>
</dbReference>
<evidence type="ECO:0000313" key="13">
    <source>
        <dbReference type="EMBL" id="EOD01257.1"/>
    </source>
</evidence>
<dbReference type="PATRIC" id="fig|1304284.3.peg.600"/>
<dbReference type="NCBIfam" id="NF001126">
    <property type="entry name" value="PRK00139.1-4"/>
    <property type="match status" value="1"/>
</dbReference>
<keyword evidence="14" id="KW-1185">Reference proteome</keyword>
<dbReference type="InterPro" id="IPR005761">
    <property type="entry name" value="UDP-N-AcMur-Glu-dNH2Pim_ligase"/>
</dbReference>
<feature type="modified residue" description="N6-carboxylysine" evidence="8">
    <location>
        <position position="219"/>
    </location>
</feature>
<keyword evidence="8" id="KW-0547">Nucleotide-binding</keyword>
<evidence type="ECO:0000256" key="2">
    <source>
        <dbReference type="ARBA" id="ARBA00005898"/>
    </source>
</evidence>
<feature type="binding site" evidence="8">
    <location>
        <position position="456"/>
    </location>
    <ligand>
        <name>meso-2,6-diaminopimelate</name>
        <dbReference type="ChEBI" id="CHEBI:57791"/>
    </ligand>
</feature>
<feature type="binding site" evidence="8">
    <location>
        <begin position="152"/>
        <end position="153"/>
    </location>
    <ligand>
        <name>UDP-N-acetyl-alpha-D-muramoyl-L-alanyl-D-glutamate</name>
        <dbReference type="ChEBI" id="CHEBI:83900"/>
    </ligand>
</feature>
<evidence type="ECO:0000259" key="11">
    <source>
        <dbReference type="Pfam" id="PF02875"/>
    </source>
</evidence>
<keyword evidence="8" id="KW-0067">ATP-binding</keyword>
<dbReference type="SUPFAM" id="SSF63418">
    <property type="entry name" value="MurE/MurF N-terminal domain"/>
    <property type="match status" value="1"/>
</dbReference>
<keyword evidence="8 13" id="KW-0436">Ligase</keyword>
<feature type="binding site" evidence="8">
    <location>
        <position position="30"/>
    </location>
    <ligand>
        <name>UDP-N-acetyl-alpha-D-muramoyl-L-alanyl-D-glutamate</name>
        <dbReference type="ChEBI" id="CHEBI:83900"/>
    </ligand>
</feature>
<keyword evidence="8" id="KW-0963">Cytoplasm</keyword>
<feature type="binding site" evidence="8">
    <location>
        <begin position="404"/>
        <end position="407"/>
    </location>
    <ligand>
        <name>meso-2,6-diaminopimelate</name>
        <dbReference type="ChEBI" id="CHEBI:57791"/>
    </ligand>
</feature>
<dbReference type="Pfam" id="PF02875">
    <property type="entry name" value="Mur_ligase_C"/>
    <property type="match status" value="1"/>
</dbReference>
<feature type="binding site" evidence="8">
    <location>
        <position position="380"/>
    </location>
    <ligand>
        <name>meso-2,6-diaminopimelate</name>
        <dbReference type="ChEBI" id="CHEBI:57791"/>
    </ligand>
</feature>
<evidence type="ECO:0000259" key="12">
    <source>
        <dbReference type="Pfam" id="PF08245"/>
    </source>
</evidence>
<keyword evidence="3 8" id="KW-0132">Cell division</keyword>
<comment type="PTM">
    <text evidence="8">Carboxylation is probably crucial for Mg(2+) binding and, consequently, for the gamma-phosphate positioning of ATP.</text>
</comment>
<feature type="binding site" evidence="8">
    <location>
        <position position="187"/>
    </location>
    <ligand>
        <name>UDP-N-acetyl-alpha-D-muramoyl-L-alanyl-D-glutamate</name>
        <dbReference type="ChEBI" id="CHEBI:83900"/>
    </ligand>
</feature>
<sequence>MVLKDLIRKLELIDVIGDLTKDITDITYDSREVVNGSLFVAIVGFKTDGHKYINDAIEKGAKAVIVERDVQLDKNITVIKVNNSRKALAKVSSTFYDRPSSKINVIGVTGTNGKTSVTYLIKSIFDACKRKTGIIGTIGSVIENKVTSTNNTTPESLDLQSILNDMVNTGLDTCIMEVSSHSLELDRVAFCDFNVGIFTNLSVDHLDFHKSIENYLNAKAKLFYKTKNFNIINIDDKYGKKISSKIRKLDVPLLTYGTDSNADIIADNIVYSAEGVSFELITPKGEIDIKMNIPGLFSVYNGLAAAACGYAYNIELENIKEGLESVKGVKGRFEVVPTDKDFTVIIDYAHTPDGLEKVMETISQFAKGRKIIVFGAGGDRPRTRRPLMGEVAAKYSDLSIVTSDNPRTEEPNKIIEDIIEGIERLDGKYVAITDRKEAIRYALKNSQPNDVILLAGKGHEMYQIIGNKRIPFNEKEIVLEILKEIN</sequence>
<dbReference type="InterPro" id="IPR000713">
    <property type="entry name" value="Mur_ligase_N"/>
</dbReference>
<dbReference type="EMBL" id="ARZA01000066">
    <property type="protein sequence ID" value="EOD01257.1"/>
    <property type="molecule type" value="Genomic_DNA"/>
</dbReference>
<evidence type="ECO:0000256" key="9">
    <source>
        <dbReference type="RuleBase" id="RU004135"/>
    </source>
</evidence>
<keyword evidence="5 8" id="KW-0573">Peptidoglycan synthesis</keyword>
<dbReference type="eggNOG" id="COG0769">
    <property type="taxonomic scope" value="Bacteria"/>
</dbReference>
<dbReference type="SUPFAM" id="SSF53623">
    <property type="entry name" value="MurD-like peptide ligases, catalytic domain"/>
    <property type="match status" value="1"/>
</dbReference>
<dbReference type="GO" id="GO:0005524">
    <property type="term" value="F:ATP binding"/>
    <property type="evidence" value="ECO:0007669"/>
    <property type="project" value="UniProtKB-UniRule"/>
</dbReference>
<dbReference type="Pfam" id="PF01225">
    <property type="entry name" value="Mur_ligase"/>
    <property type="match status" value="1"/>
</dbReference>
<comment type="function">
    <text evidence="8">Catalyzes the addition of meso-diaminopimelic acid to the nucleotide precursor UDP-N-acetylmuramoyl-L-alanyl-D-glutamate (UMAG) in the biosynthesis of bacterial cell-wall peptidoglycan.</text>
</comment>
<dbReference type="Gene3D" id="3.90.190.20">
    <property type="entry name" value="Mur ligase, C-terminal domain"/>
    <property type="match status" value="1"/>
</dbReference>
<feature type="short sequence motif" description="Meso-diaminopimelate recognition motif" evidence="8">
    <location>
        <begin position="404"/>
        <end position="407"/>
    </location>
</feature>
<dbReference type="Proteomes" id="UP000013378">
    <property type="component" value="Unassembled WGS sequence"/>
</dbReference>
<dbReference type="RefSeq" id="WP_006308827.1">
    <property type="nucleotide sequence ID" value="NZ_ARZA01000066.1"/>
</dbReference>
<keyword evidence="4 8" id="KW-0133">Cell shape</keyword>
<dbReference type="InterPro" id="IPR036565">
    <property type="entry name" value="Mur-like_cat_sf"/>
</dbReference>
<dbReference type="STRING" id="1304284.L21TH_0611"/>
<dbReference type="InterPro" id="IPR013221">
    <property type="entry name" value="Mur_ligase_cen"/>
</dbReference>
<protein>
    <recommendedName>
        <fullName evidence="8">UDP-N-acetylmuramoyl-L-alanyl-D-glutamate--2,6-diaminopimelate ligase</fullName>
        <ecNumber evidence="8">6.3.2.13</ecNumber>
    </recommendedName>
    <alternativeName>
        <fullName evidence="8">Meso-A2pm-adding enzyme</fullName>
    </alternativeName>
    <alternativeName>
        <fullName evidence="8">Meso-diaminopimelate-adding enzyme</fullName>
    </alternativeName>
    <alternativeName>
        <fullName evidence="8">UDP-MurNAc-L-Ala-D-Glu:meso-diaminopimelate ligase</fullName>
    </alternativeName>
    <alternativeName>
        <fullName evidence="8">UDP-MurNAc-tripeptide synthetase</fullName>
    </alternativeName>
    <alternativeName>
        <fullName evidence="8">UDP-N-acetylmuramyl-tripeptide synthetase</fullName>
    </alternativeName>
</protein>
<comment type="catalytic activity">
    <reaction evidence="8">
        <text>UDP-N-acetyl-alpha-D-muramoyl-L-alanyl-D-glutamate + meso-2,6-diaminopimelate + ATP = UDP-N-acetyl-alpha-D-muramoyl-L-alanyl-gamma-D-glutamyl-meso-2,6-diaminopimelate + ADP + phosphate + H(+)</text>
        <dbReference type="Rhea" id="RHEA:23676"/>
        <dbReference type="ChEBI" id="CHEBI:15378"/>
        <dbReference type="ChEBI" id="CHEBI:30616"/>
        <dbReference type="ChEBI" id="CHEBI:43474"/>
        <dbReference type="ChEBI" id="CHEBI:57791"/>
        <dbReference type="ChEBI" id="CHEBI:83900"/>
        <dbReference type="ChEBI" id="CHEBI:83905"/>
        <dbReference type="ChEBI" id="CHEBI:456216"/>
        <dbReference type="EC" id="6.3.2.13"/>
    </reaction>
</comment>
<evidence type="ECO:0000256" key="7">
    <source>
        <dbReference type="ARBA" id="ARBA00023316"/>
    </source>
</evidence>
<dbReference type="Gene3D" id="3.40.1390.10">
    <property type="entry name" value="MurE/MurF, N-terminal domain"/>
    <property type="match status" value="1"/>
</dbReference>
<dbReference type="GO" id="GO:0005737">
    <property type="term" value="C:cytoplasm"/>
    <property type="evidence" value="ECO:0007669"/>
    <property type="project" value="UniProtKB-SubCell"/>
</dbReference>
<comment type="pathway">
    <text evidence="1 8 9">Cell wall biogenesis; peptidoglycan biosynthesis.</text>
</comment>
<evidence type="ECO:0000256" key="3">
    <source>
        <dbReference type="ARBA" id="ARBA00022618"/>
    </source>
</evidence>
<dbReference type="GO" id="GO:0051301">
    <property type="term" value="P:cell division"/>
    <property type="evidence" value="ECO:0007669"/>
    <property type="project" value="UniProtKB-KW"/>
</dbReference>
<dbReference type="GO" id="GO:0000287">
    <property type="term" value="F:magnesium ion binding"/>
    <property type="evidence" value="ECO:0007669"/>
    <property type="project" value="UniProtKB-UniRule"/>
</dbReference>
<dbReference type="NCBIfam" id="NF001124">
    <property type="entry name" value="PRK00139.1-2"/>
    <property type="match status" value="1"/>
</dbReference>
<evidence type="ECO:0000313" key="14">
    <source>
        <dbReference type="Proteomes" id="UP000013378"/>
    </source>
</evidence>
<feature type="domain" description="Mur ligase C-terminal" evidence="11">
    <location>
        <begin position="331"/>
        <end position="458"/>
    </location>
</feature>
<evidence type="ECO:0000256" key="6">
    <source>
        <dbReference type="ARBA" id="ARBA00023306"/>
    </source>
</evidence>
<feature type="domain" description="Mur ligase central" evidence="12">
    <location>
        <begin position="108"/>
        <end position="308"/>
    </location>
</feature>
<dbReference type="GO" id="GO:0009252">
    <property type="term" value="P:peptidoglycan biosynthetic process"/>
    <property type="evidence" value="ECO:0007669"/>
    <property type="project" value="UniProtKB-UniRule"/>
</dbReference>
<evidence type="ECO:0000259" key="10">
    <source>
        <dbReference type="Pfam" id="PF01225"/>
    </source>
</evidence>
<comment type="caution">
    <text evidence="8">Lacks conserved residue(s) required for the propagation of feature annotation.</text>
</comment>
<comment type="subcellular location">
    <subcellularLocation>
        <location evidence="8 9">Cytoplasm</location>
    </subcellularLocation>
</comment>
<keyword evidence="7 8" id="KW-0961">Cell wall biogenesis/degradation</keyword>
<feature type="binding site" evidence="8">
    <location>
        <position position="151"/>
    </location>
    <ligand>
        <name>UDP-N-acetyl-alpha-D-muramoyl-L-alanyl-D-glutamate</name>
        <dbReference type="ChEBI" id="CHEBI:83900"/>
    </ligand>
</feature>
<proteinExistence type="inferred from homology"/>
<dbReference type="AlphaFoldDB" id="R1AX55"/>
<comment type="similarity">
    <text evidence="2 8">Belongs to the MurCDEF family. MurE subfamily.</text>
</comment>
<dbReference type="OrthoDB" id="9800958at2"/>
<comment type="cofactor">
    <cofactor evidence="8">
        <name>Mg(2+)</name>
        <dbReference type="ChEBI" id="CHEBI:18420"/>
    </cofactor>
</comment>
<dbReference type="GO" id="GO:0071555">
    <property type="term" value="P:cell wall organization"/>
    <property type="evidence" value="ECO:0007669"/>
    <property type="project" value="UniProtKB-KW"/>
</dbReference>
<accession>R1AX55</accession>
<evidence type="ECO:0000256" key="8">
    <source>
        <dbReference type="HAMAP-Rule" id="MF_00208"/>
    </source>
</evidence>
<dbReference type="GO" id="GO:0008360">
    <property type="term" value="P:regulation of cell shape"/>
    <property type="evidence" value="ECO:0007669"/>
    <property type="project" value="UniProtKB-KW"/>
</dbReference>
<keyword evidence="8" id="KW-0460">Magnesium</keyword>
<name>R1AX55_9FIRM</name>
<dbReference type="InterPro" id="IPR036615">
    <property type="entry name" value="Mur_ligase_C_dom_sf"/>
</dbReference>
<organism evidence="13 14">
    <name type="scientific">Caldisalinibacter kiritimatiensis</name>
    <dbReference type="NCBI Taxonomy" id="1304284"/>
    <lineage>
        <taxon>Bacteria</taxon>
        <taxon>Bacillati</taxon>
        <taxon>Bacillota</taxon>
        <taxon>Tissierellia</taxon>
        <taxon>Tissierellales</taxon>
        <taxon>Thermohalobacteraceae</taxon>
        <taxon>Caldisalinibacter</taxon>
    </lineage>
</organism>
<reference evidence="13 14" key="1">
    <citation type="journal article" date="2015" name="Geomicrobiol. J.">
        <title>Caldisalinibacter kiritimatiensis gen. nov., sp. nov., a moderately thermohalophilic thiosulfate-reducing bacterium from a hypersaline microbial mat.</title>
        <authorList>
            <person name="Ben Hania W."/>
            <person name="Joseph M."/>
            <person name="Fiebig A."/>
            <person name="Bunk B."/>
            <person name="Klenk H.-P."/>
            <person name="Fardeau M.-L."/>
            <person name="Spring S."/>
        </authorList>
    </citation>
    <scope>NUCLEOTIDE SEQUENCE [LARGE SCALE GENOMIC DNA]</scope>
    <source>
        <strain evidence="13 14">L21-TH-D2</strain>
    </source>
</reference>
<dbReference type="HAMAP" id="MF_00208">
    <property type="entry name" value="MurE"/>
    <property type="match status" value="1"/>
</dbReference>
<dbReference type="EC" id="6.3.2.13" evidence="8"/>
<dbReference type="PANTHER" id="PTHR23135:SF4">
    <property type="entry name" value="UDP-N-ACETYLMURAMOYL-L-ALANYL-D-GLUTAMATE--2,6-DIAMINOPIMELATE LIGASE MURE HOMOLOG, CHLOROPLASTIC"/>
    <property type="match status" value="1"/>
</dbReference>
<evidence type="ECO:0000256" key="1">
    <source>
        <dbReference type="ARBA" id="ARBA00004752"/>
    </source>
</evidence>
<dbReference type="SUPFAM" id="SSF53244">
    <property type="entry name" value="MurD-like peptide ligases, peptide-binding domain"/>
    <property type="match status" value="1"/>
</dbReference>
<dbReference type="Pfam" id="PF08245">
    <property type="entry name" value="Mur_ligase_M"/>
    <property type="match status" value="1"/>
</dbReference>
<feature type="binding site" evidence="8">
    <location>
        <position position="460"/>
    </location>
    <ligand>
        <name>meso-2,6-diaminopimelate</name>
        <dbReference type="ChEBI" id="CHEBI:57791"/>
    </ligand>
</feature>
<feature type="binding site" evidence="8">
    <location>
        <position position="179"/>
    </location>
    <ligand>
        <name>UDP-N-acetyl-alpha-D-muramoyl-L-alanyl-D-glutamate</name>
        <dbReference type="ChEBI" id="CHEBI:83900"/>
    </ligand>
</feature>
<comment type="caution">
    <text evidence="13">The sequence shown here is derived from an EMBL/GenBank/DDBJ whole genome shotgun (WGS) entry which is preliminary data.</text>
</comment>